<proteinExistence type="predicted"/>
<reference evidence="2" key="1">
    <citation type="submission" date="2013-08" db="EMBL/GenBank/DDBJ databases">
        <authorList>
            <person name="Mendez C."/>
            <person name="Richter M."/>
            <person name="Ferrer M."/>
            <person name="Sanchez J."/>
        </authorList>
    </citation>
    <scope>NUCLEOTIDE SEQUENCE</scope>
</reference>
<name>T0ZXW4_9ZZZZ</name>
<gene>
    <name evidence="2" type="ORF">B1A_13694</name>
</gene>
<evidence type="ECO:0000259" key="1">
    <source>
        <dbReference type="Pfam" id="PF08388"/>
    </source>
</evidence>
<dbReference type="AlphaFoldDB" id="T0ZXW4"/>
<protein>
    <submittedName>
        <fullName evidence="2">Group II intron, maturase-specific domain protein</fullName>
    </submittedName>
</protein>
<accession>T0ZXW4</accession>
<reference evidence="2" key="2">
    <citation type="journal article" date="2014" name="ISME J.">
        <title>Microbial stratification in low pH oxic and suboxic macroscopic growths along an acid mine drainage.</title>
        <authorList>
            <person name="Mendez-Garcia C."/>
            <person name="Mesa V."/>
            <person name="Sprenger R.R."/>
            <person name="Richter M."/>
            <person name="Diez M.S."/>
            <person name="Solano J."/>
            <person name="Bargiela R."/>
            <person name="Golyshina O.V."/>
            <person name="Manteca A."/>
            <person name="Ramos J.L."/>
            <person name="Gallego J.R."/>
            <person name="Llorente I."/>
            <person name="Martins Dos Santos V.A."/>
            <person name="Jensen O.N."/>
            <person name="Pelaez A.I."/>
            <person name="Sanchez J."/>
            <person name="Ferrer M."/>
        </authorList>
    </citation>
    <scope>NUCLEOTIDE SEQUENCE</scope>
</reference>
<sequence length="129" mass="15032">MKNIQSRIHEMTKARGNGAKNVNDVIAKLNPVLRGWSNYFRSGNAEREFNELDSYVYRHVTKWIDRRGGQRSRFQLHQWPSQRLHEIGLCRMQGRVSYPTQATLVRPSLSRVREIRTHGLKGGFEIGLN</sequence>
<dbReference type="InterPro" id="IPR013597">
    <property type="entry name" value="Mat_intron_G2"/>
</dbReference>
<evidence type="ECO:0000313" key="2">
    <source>
        <dbReference type="EMBL" id="EQD49398.1"/>
    </source>
</evidence>
<dbReference type="Pfam" id="PF08388">
    <property type="entry name" value="GIIM"/>
    <property type="match status" value="1"/>
</dbReference>
<organism evidence="2">
    <name type="scientific">mine drainage metagenome</name>
    <dbReference type="NCBI Taxonomy" id="410659"/>
    <lineage>
        <taxon>unclassified sequences</taxon>
        <taxon>metagenomes</taxon>
        <taxon>ecological metagenomes</taxon>
    </lineage>
</organism>
<dbReference type="EMBL" id="AUZX01010034">
    <property type="protein sequence ID" value="EQD49398.1"/>
    <property type="molecule type" value="Genomic_DNA"/>
</dbReference>
<feature type="domain" description="Group II intron maturase-specific" evidence="1">
    <location>
        <begin position="1"/>
        <end position="70"/>
    </location>
</feature>
<comment type="caution">
    <text evidence="2">The sequence shown here is derived from an EMBL/GenBank/DDBJ whole genome shotgun (WGS) entry which is preliminary data.</text>
</comment>